<reference evidence="8 9" key="1">
    <citation type="submission" date="2015-07" db="EMBL/GenBank/DDBJ databases">
        <title>Genome sequence of Levilinea saccharolytica DSM 16555.</title>
        <authorList>
            <person name="Hemp J."/>
            <person name="Ward L.M."/>
            <person name="Pace L.A."/>
            <person name="Fischer W.W."/>
        </authorList>
    </citation>
    <scope>NUCLEOTIDE SEQUENCE [LARGE SCALE GENOMIC DNA]</scope>
    <source>
        <strain evidence="8 9">KIBI-1</strain>
    </source>
</reference>
<accession>A0A0P6YM67</accession>
<keyword evidence="4 6" id="KW-1133">Transmembrane helix</keyword>
<evidence type="ECO:0000256" key="3">
    <source>
        <dbReference type="ARBA" id="ARBA00022692"/>
    </source>
</evidence>
<dbReference type="PANTHER" id="PTHR38459">
    <property type="entry name" value="PROPHAGE BACTOPRENOL-LINKED GLUCOSE TRANSLOCASE HOMOLOG"/>
    <property type="match status" value="1"/>
</dbReference>
<comment type="subcellular location">
    <subcellularLocation>
        <location evidence="1">Membrane</location>
        <topology evidence="1">Multi-pass membrane protein</topology>
    </subcellularLocation>
</comment>
<dbReference type="STRING" id="229921.ADN01_01555"/>
<gene>
    <name evidence="8" type="ORF">ADN01_01555</name>
</gene>
<evidence type="ECO:0000256" key="2">
    <source>
        <dbReference type="ARBA" id="ARBA00009399"/>
    </source>
</evidence>
<evidence type="ECO:0000313" key="9">
    <source>
        <dbReference type="Proteomes" id="UP000050501"/>
    </source>
</evidence>
<dbReference type="RefSeq" id="WP_062418361.1">
    <property type="nucleotide sequence ID" value="NZ_DF967974.1"/>
</dbReference>
<feature type="transmembrane region" description="Helical" evidence="6">
    <location>
        <begin position="40"/>
        <end position="59"/>
    </location>
</feature>
<sequence length="152" mass="17109">MIVKNPKERSRFIRFAIVGAIGAVVDFGFFNLLVGFTPIAAIWASAASFTAAVVSNFVWNRYWTYPDSRSKPIAKQLTQFVIVSIFGLGIRVIMFALLEIPLIQLSAQFFPPDFFLSATTIGHNVTLALAILVVMFWNFLANRYWTYSDITT</sequence>
<feature type="transmembrane region" description="Helical" evidence="6">
    <location>
        <begin position="115"/>
        <end position="140"/>
    </location>
</feature>
<evidence type="ECO:0000256" key="5">
    <source>
        <dbReference type="ARBA" id="ARBA00023136"/>
    </source>
</evidence>
<feature type="transmembrane region" description="Helical" evidence="6">
    <location>
        <begin position="12"/>
        <end position="34"/>
    </location>
</feature>
<keyword evidence="5 6" id="KW-0472">Membrane</keyword>
<keyword evidence="9" id="KW-1185">Reference proteome</keyword>
<proteinExistence type="inferred from homology"/>
<organism evidence="8 9">
    <name type="scientific">Levilinea saccharolytica</name>
    <dbReference type="NCBI Taxonomy" id="229921"/>
    <lineage>
        <taxon>Bacteria</taxon>
        <taxon>Bacillati</taxon>
        <taxon>Chloroflexota</taxon>
        <taxon>Anaerolineae</taxon>
        <taxon>Anaerolineales</taxon>
        <taxon>Anaerolineaceae</taxon>
        <taxon>Levilinea</taxon>
    </lineage>
</organism>
<comment type="similarity">
    <text evidence="2">Belongs to the GtrA family.</text>
</comment>
<dbReference type="Proteomes" id="UP000050501">
    <property type="component" value="Unassembled WGS sequence"/>
</dbReference>
<evidence type="ECO:0000313" key="8">
    <source>
        <dbReference type="EMBL" id="KPL91252.1"/>
    </source>
</evidence>
<name>A0A0P6YM67_9CHLR</name>
<comment type="caution">
    <text evidence="8">The sequence shown here is derived from an EMBL/GenBank/DDBJ whole genome shotgun (WGS) entry which is preliminary data.</text>
</comment>
<protein>
    <recommendedName>
        <fullName evidence="7">GtrA/DPMS transmembrane domain-containing protein</fullName>
    </recommendedName>
</protein>
<feature type="transmembrane region" description="Helical" evidence="6">
    <location>
        <begin position="80"/>
        <end position="103"/>
    </location>
</feature>
<dbReference type="GO" id="GO:0000271">
    <property type="term" value="P:polysaccharide biosynthetic process"/>
    <property type="evidence" value="ECO:0007669"/>
    <property type="project" value="InterPro"/>
</dbReference>
<feature type="domain" description="GtrA/DPMS transmembrane" evidence="7">
    <location>
        <begin position="14"/>
        <end position="146"/>
    </location>
</feature>
<keyword evidence="3 6" id="KW-0812">Transmembrane</keyword>
<dbReference type="EMBL" id="LGCM01000006">
    <property type="protein sequence ID" value="KPL91252.1"/>
    <property type="molecule type" value="Genomic_DNA"/>
</dbReference>
<evidence type="ECO:0000256" key="4">
    <source>
        <dbReference type="ARBA" id="ARBA00022989"/>
    </source>
</evidence>
<dbReference type="InterPro" id="IPR051401">
    <property type="entry name" value="GtrA_CellWall_Glycosyl"/>
</dbReference>
<dbReference type="AlphaFoldDB" id="A0A0P6YM67"/>
<dbReference type="Pfam" id="PF04138">
    <property type="entry name" value="GtrA_DPMS_TM"/>
    <property type="match status" value="1"/>
</dbReference>
<dbReference type="GO" id="GO:0005886">
    <property type="term" value="C:plasma membrane"/>
    <property type="evidence" value="ECO:0007669"/>
    <property type="project" value="TreeGrafter"/>
</dbReference>
<dbReference type="InterPro" id="IPR007267">
    <property type="entry name" value="GtrA_DPMS_TM"/>
</dbReference>
<evidence type="ECO:0000256" key="6">
    <source>
        <dbReference type="SAM" id="Phobius"/>
    </source>
</evidence>
<evidence type="ECO:0000259" key="7">
    <source>
        <dbReference type="Pfam" id="PF04138"/>
    </source>
</evidence>
<evidence type="ECO:0000256" key="1">
    <source>
        <dbReference type="ARBA" id="ARBA00004141"/>
    </source>
</evidence>
<dbReference type="PANTHER" id="PTHR38459:SF1">
    <property type="entry name" value="PROPHAGE BACTOPRENOL-LINKED GLUCOSE TRANSLOCASE HOMOLOG"/>
    <property type="match status" value="1"/>
</dbReference>